<feature type="transmembrane region" description="Helical" evidence="1">
    <location>
        <begin position="17"/>
        <end position="35"/>
    </location>
</feature>
<protein>
    <recommendedName>
        <fullName evidence="4">ABC-2 type transporter domain-containing protein</fullName>
    </recommendedName>
</protein>
<feature type="transmembrane region" description="Helical" evidence="1">
    <location>
        <begin position="155"/>
        <end position="173"/>
    </location>
</feature>
<feature type="transmembrane region" description="Helical" evidence="1">
    <location>
        <begin position="47"/>
        <end position="68"/>
    </location>
</feature>
<evidence type="ECO:0000313" key="2">
    <source>
        <dbReference type="EMBL" id="PDQ34107.1"/>
    </source>
</evidence>
<dbReference type="AlphaFoldDB" id="A0A2A6FN48"/>
<dbReference type="Proteomes" id="UP000219994">
    <property type="component" value="Unassembled WGS sequence"/>
</dbReference>
<feature type="transmembrane region" description="Helical" evidence="1">
    <location>
        <begin position="89"/>
        <end position="111"/>
    </location>
</feature>
<keyword evidence="1" id="KW-0812">Transmembrane</keyword>
<evidence type="ECO:0000313" key="3">
    <source>
        <dbReference type="Proteomes" id="UP000219994"/>
    </source>
</evidence>
<accession>A0A2A6FN48</accession>
<comment type="caution">
    <text evidence="2">The sequence shown here is derived from an EMBL/GenBank/DDBJ whole genome shotgun (WGS) entry which is preliminary data.</text>
</comment>
<gene>
    <name evidence="2" type="ORF">B5766_12795</name>
</gene>
<feature type="transmembrane region" description="Helical" evidence="1">
    <location>
        <begin position="123"/>
        <end position="143"/>
    </location>
</feature>
<name>A0A2A6FN48_9MICO</name>
<sequence>MFEIAAMELRSILRNKLVAACAVLLPLAIGVFIVLTQDRLPLPASAGGLVVVFMQAMGIYVAGTTTLAGRRQTLYLKRLRTTRVSDFGILAGLLAPVAILSLLQVVVVLVALSFSAGAPDNPLIVAAGVVSGVALFLAFALLTAARTGSPEQAQITTFPLFLIASGAATWVAITGTGDLEAIKLALPGSAAFQLIADGWSSSGLEVVRLGTLIAINLAWILIAALGAKVIFRWEPRS</sequence>
<keyword evidence="1" id="KW-1133">Transmembrane helix</keyword>
<keyword evidence="1" id="KW-0472">Membrane</keyword>
<dbReference type="EMBL" id="NAEP01000069">
    <property type="protein sequence ID" value="PDQ34107.1"/>
    <property type="molecule type" value="Genomic_DNA"/>
</dbReference>
<proteinExistence type="predicted"/>
<evidence type="ECO:0008006" key="4">
    <source>
        <dbReference type="Google" id="ProtNLM"/>
    </source>
</evidence>
<organism evidence="2 3">
    <name type="scientific">Candidatus Lumbricidiphila eiseniae</name>
    <dbReference type="NCBI Taxonomy" id="1969409"/>
    <lineage>
        <taxon>Bacteria</taxon>
        <taxon>Bacillati</taxon>
        <taxon>Actinomycetota</taxon>
        <taxon>Actinomycetes</taxon>
        <taxon>Micrococcales</taxon>
        <taxon>Microbacteriaceae</taxon>
        <taxon>Candidatus Lumbricidiphila</taxon>
    </lineage>
</organism>
<feature type="transmembrane region" description="Helical" evidence="1">
    <location>
        <begin position="209"/>
        <end position="231"/>
    </location>
</feature>
<reference evidence="3" key="1">
    <citation type="submission" date="2017-03" db="EMBL/GenBank/DDBJ databases">
        <authorList>
            <person name="Lund M.B."/>
        </authorList>
    </citation>
    <scope>NUCLEOTIDE SEQUENCE [LARGE SCALE GENOMIC DNA]</scope>
</reference>
<evidence type="ECO:0000256" key="1">
    <source>
        <dbReference type="SAM" id="Phobius"/>
    </source>
</evidence>